<proteinExistence type="predicted"/>
<evidence type="ECO:0000256" key="1">
    <source>
        <dbReference type="SAM" id="MobiDB-lite"/>
    </source>
</evidence>
<name>A0A1X6NN00_PORUM</name>
<dbReference type="Proteomes" id="UP000218209">
    <property type="component" value="Unassembled WGS sequence"/>
</dbReference>
<evidence type="ECO:0000313" key="2">
    <source>
        <dbReference type="EMBL" id="OSX69994.1"/>
    </source>
</evidence>
<feature type="compositionally biased region" description="Basic and acidic residues" evidence="1">
    <location>
        <begin position="9"/>
        <end position="26"/>
    </location>
</feature>
<accession>A0A1X6NN00</accession>
<reference evidence="2 3" key="1">
    <citation type="submission" date="2017-03" db="EMBL/GenBank/DDBJ databases">
        <title>WGS assembly of Porphyra umbilicalis.</title>
        <authorList>
            <person name="Brawley S.H."/>
            <person name="Blouin N.A."/>
            <person name="Ficko-Blean E."/>
            <person name="Wheeler G.L."/>
            <person name="Lohr M."/>
            <person name="Goodson H.V."/>
            <person name="Jenkins J.W."/>
            <person name="Blaby-Haas C.E."/>
            <person name="Helliwell K.E."/>
            <person name="Chan C."/>
            <person name="Marriage T."/>
            <person name="Bhattacharya D."/>
            <person name="Klein A.S."/>
            <person name="Badis Y."/>
            <person name="Brodie J."/>
            <person name="Cao Y."/>
            <person name="Collen J."/>
            <person name="Dittami S.M."/>
            <person name="Gachon C.M."/>
            <person name="Green B.R."/>
            <person name="Karpowicz S."/>
            <person name="Kim J.W."/>
            <person name="Kudahl U."/>
            <person name="Lin S."/>
            <person name="Michel G."/>
            <person name="Mittag M."/>
            <person name="Olson B.J."/>
            <person name="Pangilinan J."/>
            <person name="Peng Y."/>
            <person name="Qiu H."/>
            <person name="Shu S."/>
            <person name="Singer J.T."/>
            <person name="Smith A.G."/>
            <person name="Sprecher B.N."/>
            <person name="Wagner V."/>
            <person name="Wang W."/>
            <person name="Wang Z.-Y."/>
            <person name="Yan J."/>
            <person name="Yarish C."/>
            <person name="Zoeuner-Riek S."/>
            <person name="Zhuang Y."/>
            <person name="Zou Y."/>
            <person name="Lindquist E.A."/>
            <person name="Grimwood J."/>
            <person name="Barry K."/>
            <person name="Rokhsar D.S."/>
            <person name="Schmutz J."/>
            <person name="Stiller J.W."/>
            <person name="Grossman A.R."/>
            <person name="Prochnik S.E."/>
        </authorList>
    </citation>
    <scope>NUCLEOTIDE SEQUENCE [LARGE SCALE GENOMIC DNA]</scope>
    <source>
        <strain evidence="2">4086291</strain>
    </source>
</reference>
<sequence>MCRSTHPRRPVDSATRRRRRAADAPLRHRRAGRQGNATRMTPRTVSG</sequence>
<feature type="region of interest" description="Disordered" evidence="1">
    <location>
        <begin position="1"/>
        <end position="47"/>
    </location>
</feature>
<dbReference type="AlphaFoldDB" id="A0A1X6NN00"/>
<protein>
    <submittedName>
        <fullName evidence="2">Uncharacterized protein</fullName>
    </submittedName>
</protein>
<keyword evidence="3" id="KW-1185">Reference proteome</keyword>
<dbReference type="EMBL" id="KV919339">
    <property type="protein sequence ID" value="OSX69994.1"/>
    <property type="molecule type" value="Genomic_DNA"/>
</dbReference>
<feature type="compositionally biased region" description="Polar residues" evidence="1">
    <location>
        <begin position="35"/>
        <end position="47"/>
    </location>
</feature>
<organism evidence="2 3">
    <name type="scientific">Porphyra umbilicalis</name>
    <name type="common">Purple laver</name>
    <name type="synonym">Red alga</name>
    <dbReference type="NCBI Taxonomy" id="2786"/>
    <lineage>
        <taxon>Eukaryota</taxon>
        <taxon>Rhodophyta</taxon>
        <taxon>Bangiophyceae</taxon>
        <taxon>Bangiales</taxon>
        <taxon>Bangiaceae</taxon>
        <taxon>Porphyra</taxon>
    </lineage>
</organism>
<gene>
    <name evidence="2" type="ORF">BU14_0964s0003</name>
</gene>
<evidence type="ECO:0000313" key="3">
    <source>
        <dbReference type="Proteomes" id="UP000218209"/>
    </source>
</evidence>